<reference evidence="4" key="1">
    <citation type="submission" date="2023-07" db="EMBL/GenBank/DDBJ databases">
        <title>FDA dAtabase for Regulatory Grade micrObial Sequences (FDA-ARGOS): Supporting development and validation of Infectious Disease Dx tests.</title>
        <authorList>
            <person name="Sproer C."/>
            <person name="Gronow S."/>
            <person name="Severitt S."/>
            <person name="Schroder I."/>
            <person name="Tallon L."/>
            <person name="Sadzewicz L."/>
            <person name="Zhao X."/>
            <person name="Boylan J."/>
            <person name="Ott S."/>
            <person name="Bowen H."/>
            <person name="Vavikolanu K."/>
            <person name="Hazen T."/>
            <person name="Aluvathingal J."/>
            <person name="Nadendla S."/>
            <person name="Lowell S."/>
            <person name="Myers T."/>
            <person name="Yan Y."/>
        </authorList>
    </citation>
    <scope>NUCLEOTIDE SEQUENCE [LARGE SCALE GENOMIC DNA]</scope>
    <source>
        <strain evidence="4">FDAARGOS_1538</strain>
    </source>
</reference>
<dbReference type="Pfam" id="PF13280">
    <property type="entry name" value="WYL"/>
    <property type="match status" value="1"/>
</dbReference>
<comment type="caution">
    <text evidence="3">The sequence shown here is derived from an EMBL/GenBank/DDBJ whole genome shotgun (WGS) entry which is preliminary data.</text>
</comment>
<accession>A0ABS7YYX5</accession>
<dbReference type="EMBL" id="JAIWIY010000001">
    <property type="protein sequence ID" value="MCA2096936.1"/>
    <property type="molecule type" value="Genomic_DNA"/>
</dbReference>
<dbReference type="InterPro" id="IPR026881">
    <property type="entry name" value="WYL_dom"/>
</dbReference>
<dbReference type="PROSITE" id="PS52050">
    <property type="entry name" value="WYL"/>
    <property type="match status" value="1"/>
</dbReference>
<dbReference type="Proteomes" id="UP001198374">
    <property type="component" value="Unassembled WGS sequence"/>
</dbReference>
<dbReference type="InterPro" id="IPR051534">
    <property type="entry name" value="CBASS_pafABC_assoc_protein"/>
</dbReference>
<protein>
    <submittedName>
        <fullName evidence="3">WYL domain-containing protein</fullName>
    </submittedName>
</protein>
<evidence type="ECO:0000259" key="2">
    <source>
        <dbReference type="Pfam" id="PF25583"/>
    </source>
</evidence>
<name>A0ABS7YYX5_9FIRM</name>
<keyword evidence="4" id="KW-1185">Reference proteome</keyword>
<feature type="domain" description="WYL" evidence="1">
    <location>
        <begin position="140"/>
        <end position="213"/>
    </location>
</feature>
<evidence type="ECO:0000313" key="4">
    <source>
        <dbReference type="Proteomes" id="UP001198374"/>
    </source>
</evidence>
<evidence type="ECO:0000259" key="1">
    <source>
        <dbReference type="Pfam" id="PF13280"/>
    </source>
</evidence>
<organism evidence="3 4">
    <name type="scientific">Anaerococcus degeneri</name>
    <dbReference type="NCBI Taxonomy" id="361500"/>
    <lineage>
        <taxon>Bacteria</taxon>
        <taxon>Bacillati</taxon>
        <taxon>Bacillota</taxon>
        <taxon>Tissierellia</taxon>
        <taxon>Tissierellales</taxon>
        <taxon>Peptoniphilaceae</taxon>
        <taxon>Anaerococcus</taxon>
    </lineage>
</organism>
<gene>
    <name evidence="3" type="ORF">LDJ82_08535</name>
</gene>
<dbReference type="InterPro" id="IPR057727">
    <property type="entry name" value="WCX_dom"/>
</dbReference>
<sequence length="320" mass="37884">MSRSNVLFVYKCLATYSDSDHIMSMSDIIRKIKLDYGAELDRRTIRSSMDELIDLDIKISEYADNKEGYYLISRIFEKSEAYLLAASIFSSPYISEEKSKELIKKIANTQSENDKSFANIFDNFENISSKKGLNDEIFSNVEKINQAINEKKQIEFNYLTYNDKKELVPRRKEPYRVDPYKIIYQNNRYYLYTSYDGSEKHYPFRLDFIKYVEICDNKREKIDGYKYDKQIYNSTNAYLGDNSYIKIRFNKDILNSVIDEFGRDIKLEDDGDNYMFAKFIASPEGIKYWALSFLKYIEVLEPQSLRDEISEIIMSNPYTI</sequence>
<dbReference type="RefSeq" id="WP_209771252.1">
    <property type="nucleotide sequence ID" value="NZ_JAGGLO010000001.1"/>
</dbReference>
<dbReference type="Pfam" id="PF25583">
    <property type="entry name" value="WCX"/>
    <property type="match status" value="1"/>
</dbReference>
<evidence type="ECO:0000313" key="3">
    <source>
        <dbReference type="EMBL" id="MCA2096936.1"/>
    </source>
</evidence>
<feature type="domain" description="WCX" evidence="2">
    <location>
        <begin position="245"/>
        <end position="312"/>
    </location>
</feature>
<dbReference type="PANTHER" id="PTHR34580:SF1">
    <property type="entry name" value="PROTEIN PAFC"/>
    <property type="match status" value="1"/>
</dbReference>
<dbReference type="PANTHER" id="PTHR34580">
    <property type="match status" value="1"/>
</dbReference>
<proteinExistence type="predicted"/>